<dbReference type="Proteomes" id="UP000019754">
    <property type="component" value="Unassembled WGS sequence"/>
</dbReference>
<dbReference type="OrthoDB" id="3237719at2"/>
<dbReference type="HOGENOM" id="CLU_168745_0_0_11"/>
<reference evidence="1 2" key="1">
    <citation type="journal article" date="2013" name="Genome Announc.">
        <title>Draft genome sequence of an Actinobacterium, Brachybacterium muris strain UCD-AY4.</title>
        <authorList>
            <person name="Lo J.R."/>
            <person name="Lang J.M."/>
            <person name="Darling A.E."/>
            <person name="Eisen J.A."/>
            <person name="Coil D.A."/>
        </authorList>
    </citation>
    <scope>NUCLEOTIDE SEQUENCE [LARGE SCALE GENOMIC DNA]</scope>
    <source>
        <strain evidence="1 2">UCD-AY4</strain>
    </source>
</reference>
<dbReference type="AlphaFoldDB" id="A0A022KRD7"/>
<proteinExistence type="predicted"/>
<organism evidence="1 2">
    <name type="scientific">Brachybacterium muris UCD-AY4</name>
    <dbReference type="NCBI Taxonomy" id="1249481"/>
    <lineage>
        <taxon>Bacteria</taxon>
        <taxon>Bacillati</taxon>
        <taxon>Actinomycetota</taxon>
        <taxon>Actinomycetes</taxon>
        <taxon>Micrococcales</taxon>
        <taxon>Dermabacteraceae</taxon>
        <taxon>Brachybacterium</taxon>
    </lineage>
</organism>
<protein>
    <submittedName>
        <fullName evidence="1">Uncharacterized protein</fullName>
    </submittedName>
</protein>
<evidence type="ECO:0000313" key="1">
    <source>
        <dbReference type="EMBL" id="EYT48126.1"/>
    </source>
</evidence>
<keyword evidence="2" id="KW-1185">Reference proteome</keyword>
<dbReference type="EMBL" id="AORC01000018">
    <property type="protein sequence ID" value="EYT48126.1"/>
    <property type="molecule type" value="Genomic_DNA"/>
</dbReference>
<gene>
    <name evidence="1" type="ORF">D641_0113150</name>
</gene>
<name>A0A022KRD7_9MICO</name>
<comment type="caution">
    <text evidence="1">The sequence shown here is derived from an EMBL/GenBank/DDBJ whole genome shotgun (WGS) entry which is preliminary data.</text>
</comment>
<evidence type="ECO:0000313" key="2">
    <source>
        <dbReference type="Proteomes" id="UP000019754"/>
    </source>
</evidence>
<sequence>MRVRVHPRVLRRHSDVTEPEVVAAFESTLRSRARDTDPIQWVGVGVDGRGRLLEYVAVEDEPDGWLVFYPMQATAKVLTEVGLRR</sequence>
<accession>A0A022KRD7</accession>
<dbReference type="STRING" id="1249481.D641_0113150"/>